<keyword evidence="3" id="KW-1185">Reference proteome</keyword>
<reference evidence="3" key="1">
    <citation type="journal article" date="2013" name="Nat. Genet.">
        <title>The duck genome and transcriptome provide insight into an avian influenza virus reservoir species.</title>
        <authorList>
            <person name="Huang Y."/>
            <person name="Li Y."/>
            <person name="Burt D.W."/>
            <person name="Chen H."/>
            <person name="Zhang Y."/>
            <person name="Qian W."/>
            <person name="Kim H."/>
            <person name="Gan S."/>
            <person name="Zhao Y."/>
            <person name="Li J."/>
            <person name="Yi K."/>
            <person name="Feng H."/>
            <person name="Zhu P."/>
            <person name="Li B."/>
            <person name="Liu Q."/>
            <person name="Fairley S."/>
            <person name="Magor K.E."/>
            <person name="Du Z."/>
            <person name="Hu X."/>
            <person name="Goodman L."/>
            <person name="Tafer H."/>
            <person name="Vignal A."/>
            <person name="Lee T."/>
            <person name="Kim K.W."/>
            <person name="Sheng Z."/>
            <person name="An Y."/>
            <person name="Searle S."/>
            <person name="Herrero J."/>
            <person name="Groenen M.A."/>
            <person name="Crooijmans R.P."/>
            <person name="Faraut T."/>
            <person name="Cai Q."/>
            <person name="Webster R.G."/>
            <person name="Aldridge J.R."/>
            <person name="Warren W.C."/>
            <person name="Bartschat S."/>
            <person name="Kehr S."/>
            <person name="Marz M."/>
            <person name="Stadler P.F."/>
            <person name="Smith J."/>
            <person name="Kraus R.H."/>
            <person name="Zhao Y."/>
            <person name="Ren L."/>
            <person name="Fei J."/>
            <person name="Morisson M."/>
            <person name="Kaiser P."/>
            <person name="Griffin D.K."/>
            <person name="Rao M."/>
            <person name="Pitel F."/>
            <person name="Wang J."/>
            <person name="Li N."/>
        </authorList>
    </citation>
    <scope>NUCLEOTIDE SEQUENCE [LARGE SCALE GENOMIC DNA]</scope>
</reference>
<name>R0KCR1_ANAPL</name>
<sequence>MGSVEGGTSARGSLQGTSGASAVSKISVSSEQTETITQATSTPSRDYFNGTAQGSCIQCLRSCSCSSWMCQEGEGLELVSRDPTV</sequence>
<evidence type="ECO:0000313" key="2">
    <source>
        <dbReference type="EMBL" id="EOB07732.1"/>
    </source>
</evidence>
<proteinExistence type="predicted"/>
<protein>
    <submittedName>
        <fullName evidence="2">Uncharacterized protein</fullName>
    </submittedName>
</protein>
<dbReference type="Proteomes" id="UP000296049">
    <property type="component" value="Unassembled WGS sequence"/>
</dbReference>
<organism evidence="2 3">
    <name type="scientific">Anas platyrhynchos</name>
    <name type="common">Mallard</name>
    <name type="synonym">Anas boschas</name>
    <dbReference type="NCBI Taxonomy" id="8839"/>
    <lineage>
        <taxon>Eukaryota</taxon>
        <taxon>Metazoa</taxon>
        <taxon>Chordata</taxon>
        <taxon>Craniata</taxon>
        <taxon>Vertebrata</taxon>
        <taxon>Euteleostomi</taxon>
        <taxon>Archelosauria</taxon>
        <taxon>Archosauria</taxon>
        <taxon>Dinosauria</taxon>
        <taxon>Saurischia</taxon>
        <taxon>Theropoda</taxon>
        <taxon>Coelurosauria</taxon>
        <taxon>Aves</taxon>
        <taxon>Neognathae</taxon>
        <taxon>Galloanserae</taxon>
        <taxon>Anseriformes</taxon>
        <taxon>Anatidae</taxon>
        <taxon>Anatinae</taxon>
        <taxon>Anas</taxon>
    </lineage>
</organism>
<dbReference type="AlphaFoldDB" id="R0KCR1"/>
<gene>
    <name evidence="2" type="ORF">Anapl_14146</name>
</gene>
<dbReference type="EMBL" id="KB742499">
    <property type="protein sequence ID" value="EOB07732.1"/>
    <property type="molecule type" value="Genomic_DNA"/>
</dbReference>
<accession>R0KCR1</accession>
<feature type="region of interest" description="Disordered" evidence="1">
    <location>
        <begin position="1"/>
        <end position="48"/>
    </location>
</feature>
<evidence type="ECO:0000256" key="1">
    <source>
        <dbReference type="SAM" id="MobiDB-lite"/>
    </source>
</evidence>
<feature type="compositionally biased region" description="Polar residues" evidence="1">
    <location>
        <begin position="10"/>
        <end position="48"/>
    </location>
</feature>
<evidence type="ECO:0000313" key="3">
    <source>
        <dbReference type="Proteomes" id="UP000296049"/>
    </source>
</evidence>